<name>A0A1R4EFC2_9GAMM</name>
<dbReference type="EMBL" id="FUGD01000076">
    <property type="protein sequence ID" value="SJM37205.1"/>
    <property type="molecule type" value="Genomic_DNA"/>
</dbReference>
<feature type="compositionally biased region" description="Basic and acidic residues" evidence="1">
    <location>
        <begin position="45"/>
        <end position="63"/>
    </location>
</feature>
<sequence length="63" mass="7202">MKDPENNLDQIVAEEGLTPMHRQNIDEARIDEVLVEESLDSTDYPDIRDIADDEAVPHSHEDD</sequence>
<proteinExistence type="predicted"/>
<keyword evidence="3" id="KW-1185">Reference proteome</keyword>
<dbReference type="OrthoDB" id="6658403at2"/>
<reference evidence="3" key="1">
    <citation type="submission" date="2017-02" db="EMBL/GenBank/DDBJ databases">
        <authorList>
            <person name="Mornico D."/>
        </authorList>
    </citation>
    <scope>NUCLEOTIDE SEQUENCE [LARGE SCALE GENOMIC DNA]</scope>
</reference>
<organism evidence="2 3">
    <name type="scientific">Psychrobacter pasteurii</name>
    <dbReference type="NCBI Taxonomy" id="1945520"/>
    <lineage>
        <taxon>Bacteria</taxon>
        <taxon>Pseudomonadati</taxon>
        <taxon>Pseudomonadota</taxon>
        <taxon>Gammaproteobacteria</taxon>
        <taxon>Moraxellales</taxon>
        <taxon>Moraxellaceae</taxon>
        <taxon>Psychrobacter</taxon>
    </lineage>
</organism>
<evidence type="ECO:0000256" key="1">
    <source>
        <dbReference type="SAM" id="MobiDB-lite"/>
    </source>
</evidence>
<dbReference type="RefSeq" id="WP_077448604.1">
    <property type="nucleotide sequence ID" value="NZ_FUGD01000076.1"/>
</dbReference>
<protein>
    <submittedName>
        <fullName evidence="2">Uncharacterized protein</fullName>
    </submittedName>
</protein>
<accession>A0A1R4EFC2</accession>
<feature type="region of interest" description="Disordered" evidence="1">
    <location>
        <begin position="44"/>
        <end position="63"/>
    </location>
</feature>
<evidence type="ECO:0000313" key="3">
    <source>
        <dbReference type="Proteomes" id="UP000188169"/>
    </source>
</evidence>
<dbReference type="Proteomes" id="UP000188169">
    <property type="component" value="Unassembled WGS sequence"/>
</dbReference>
<evidence type="ECO:0000313" key="2">
    <source>
        <dbReference type="EMBL" id="SJM37205.1"/>
    </source>
</evidence>
<dbReference type="AlphaFoldDB" id="A0A1R4EFC2"/>
<gene>
    <name evidence="2" type="ORF">A1019T_01177</name>
</gene>